<dbReference type="RefSeq" id="WP_326504591.1">
    <property type="nucleotide sequence ID" value="NZ_JAWIIV010000001.1"/>
</dbReference>
<evidence type="ECO:0000256" key="1">
    <source>
        <dbReference type="SAM" id="SignalP"/>
    </source>
</evidence>
<keyword evidence="1" id="KW-0732">Signal</keyword>
<keyword evidence="3" id="KW-1185">Reference proteome</keyword>
<reference evidence="2 3" key="1">
    <citation type="submission" date="2023-10" db="EMBL/GenBank/DDBJ databases">
        <title>Noviherbaspirillum sp. CPCC 100848 genome assembly.</title>
        <authorList>
            <person name="Li X.Y."/>
            <person name="Fang X.M."/>
        </authorList>
    </citation>
    <scope>NUCLEOTIDE SEQUENCE [LARGE SCALE GENOMIC DNA]</scope>
    <source>
        <strain evidence="2 3">CPCC 100848</strain>
    </source>
</reference>
<proteinExistence type="predicted"/>
<sequence>MRQCIVFALSLLCVIPASAERIAQDECRQVAEKLRSELPMKISSHSTLESVECVPGKAKPKLVYKNRVLVEVKKPPPEVIEKIKAEQRQPWCTDPAQRRFLELVDISYAYYDASDRYLGALTHRIADCGK</sequence>
<dbReference type="Proteomes" id="UP001352263">
    <property type="component" value="Unassembled WGS sequence"/>
</dbReference>
<dbReference type="EMBL" id="JAWIIV010000001">
    <property type="protein sequence ID" value="MEC4717845.1"/>
    <property type="molecule type" value="Genomic_DNA"/>
</dbReference>
<evidence type="ECO:0000313" key="2">
    <source>
        <dbReference type="EMBL" id="MEC4717845.1"/>
    </source>
</evidence>
<comment type="caution">
    <text evidence="2">The sequence shown here is derived from an EMBL/GenBank/DDBJ whole genome shotgun (WGS) entry which is preliminary data.</text>
</comment>
<gene>
    <name evidence="2" type="ORF">RY831_01665</name>
</gene>
<accession>A0ABU6J2K2</accession>
<organism evidence="2 3">
    <name type="scientific">Noviherbaspirillum album</name>
    <dbReference type="NCBI Taxonomy" id="3080276"/>
    <lineage>
        <taxon>Bacteria</taxon>
        <taxon>Pseudomonadati</taxon>
        <taxon>Pseudomonadota</taxon>
        <taxon>Betaproteobacteria</taxon>
        <taxon>Burkholderiales</taxon>
        <taxon>Oxalobacteraceae</taxon>
        <taxon>Noviherbaspirillum</taxon>
    </lineage>
</organism>
<evidence type="ECO:0000313" key="3">
    <source>
        <dbReference type="Proteomes" id="UP001352263"/>
    </source>
</evidence>
<feature type="chain" id="PRO_5047377143" evidence="1">
    <location>
        <begin position="20"/>
        <end position="130"/>
    </location>
</feature>
<name>A0ABU6J2K2_9BURK</name>
<feature type="signal peptide" evidence="1">
    <location>
        <begin position="1"/>
        <end position="19"/>
    </location>
</feature>
<protein>
    <submittedName>
        <fullName evidence="2">Uncharacterized protein</fullName>
    </submittedName>
</protein>